<evidence type="ECO:0000256" key="3">
    <source>
        <dbReference type="ARBA" id="ARBA00012663"/>
    </source>
</evidence>
<dbReference type="InterPro" id="IPR050226">
    <property type="entry name" value="NagZ_Beta-hexosaminidase"/>
</dbReference>
<dbReference type="InterPro" id="IPR017853">
    <property type="entry name" value="GH"/>
</dbReference>
<dbReference type="InterPro" id="IPR036962">
    <property type="entry name" value="Glyco_hydro_3_N_sf"/>
</dbReference>
<organism evidence="7 8">
    <name type="scientific">Heyndrickxia vini</name>
    <dbReference type="NCBI Taxonomy" id="1476025"/>
    <lineage>
        <taxon>Bacteria</taxon>
        <taxon>Bacillati</taxon>
        <taxon>Bacillota</taxon>
        <taxon>Bacilli</taxon>
        <taxon>Bacillales</taxon>
        <taxon>Bacillaceae</taxon>
        <taxon>Heyndrickxia</taxon>
    </lineage>
</organism>
<dbReference type="GO" id="GO:0004563">
    <property type="term" value="F:beta-N-acetylhexosaminidase activity"/>
    <property type="evidence" value="ECO:0007669"/>
    <property type="project" value="UniProtKB-EC"/>
</dbReference>
<dbReference type="Pfam" id="PF00933">
    <property type="entry name" value="Glyco_hydro_3"/>
    <property type="match status" value="1"/>
</dbReference>
<evidence type="ECO:0000256" key="5">
    <source>
        <dbReference type="ARBA" id="ARBA00023295"/>
    </source>
</evidence>
<dbReference type="InterPro" id="IPR001764">
    <property type="entry name" value="Glyco_hydro_3_N"/>
</dbReference>
<accession>A0ABX7E4A8</accession>
<dbReference type="PANTHER" id="PTHR30480:SF13">
    <property type="entry name" value="BETA-HEXOSAMINIDASE"/>
    <property type="match status" value="1"/>
</dbReference>
<dbReference type="RefSeq" id="WP_202779084.1">
    <property type="nucleotide sequence ID" value="NZ_CP065425.1"/>
</dbReference>
<comment type="catalytic activity">
    <reaction evidence="1">
        <text>Hydrolysis of terminal non-reducing N-acetyl-D-hexosamine residues in N-acetyl-beta-D-hexosaminides.</text>
        <dbReference type="EC" id="3.2.1.52"/>
    </reaction>
</comment>
<keyword evidence="8" id="KW-1185">Reference proteome</keyword>
<dbReference type="PANTHER" id="PTHR30480">
    <property type="entry name" value="BETA-HEXOSAMINIDASE-RELATED"/>
    <property type="match status" value="1"/>
</dbReference>
<dbReference type="SUPFAM" id="SSF51445">
    <property type="entry name" value="(Trans)glycosidases"/>
    <property type="match status" value="1"/>
</dbReference>
<comment type="similarity">
    <text evidence="2">Belongs to the glycosyl hydrolase 3 family.</text>
</comment>
<dbReference type="NCBIfam" id="NF003740">
    <property type="entry name" value="PRK05337.1"/>
    <property type="match status" value="1"/>
</dbReference>
<sequence length="329" mass="36743">MSLKEKIGQLVVVGFQSDAVDSHIQTMINDYKVGGIILYDRNMDTPQQVTKLTNDLQHLAKKSEHHIPLIVSIDQEGGQIVRMRDHVSPIPSQQELAKQGSAKNVFDTAYRNAKELKAMGINVNYAPVMDLSSTDSRSFGEDPKQAKAFGEQAIAGFQKAGITATLKHFPGNGRSNIDPHLETSSVQANQLDLENKDIYPFRKIIKEVNHQQFFMMVTHIKYPAYDKENPASISPIIIQKLLRQKLGYKGIVITDDLEMGAVSKYYSYPDLGYRAVDAGADLLLVCHTLESQKQVINGIIDAVQSGKLTEDRINQSVKRILTFKLSMIK</sequence>
<keyword evidence="4 7" id="KW-0378">Hydrolase</keyword>
<protein>
    <recommendedName>
        <fullName evidence="3">beta-N-acetylhexosaminidase</fullName>
        <ecNumber evidence="3">3.2.1.52</ecNumber>
    </recommendedName>
</protein>
<evidence type="ECO:0000313" key="8">
    <source>
        <dbReference type="Proteomes" id="UP000595691"/>
    </source>
</evidence>
<name>A0ABX7E4A8_9BACI</name>
<dbReference type="EMBL" id="CP065425">
    <property type="protein sequence ID" value="QQZ10140.1"/>
    <property type="molecule type" value="Genomic_DNA"/>
</dbReference>
<keyword evidence="5 7" id="KW-0326">Glycosidase</keyword>
<gene>
    <name evidence="7" type="primary">nagZ</name>
    <name evidence="7" type="ORF">I5776_04040</name>
</gene>
<evidence type="ECO:0000313" key="7">
    <source>
        <dbReference type="EMBL" id="QQZ10140.1"/>
    </source>
</evidence>
<proteinExistence type="inferred from homology"/>
<dbReference type="EC" id="3.2.1.52" evidence="3"/>
<dbReference type="Gene3D" id="3.20.20.300">
    <property type="entry name" value="Glycoside hydrolase, family 3, N-terminal domain"/>
    <property type="match status" value="1"/>
</dbReference>
<dbReference type="Proteomes" id="UP000595691">
    <property type="component" value="Chromosome"/>
</dbReference>
<reference evidence="7 8" key="1">
    <citation type="submission" date="2020-11" db="EMBL/GenBank/DDBJ databases">
        <title>Taxonomic evaluation of the Bacillus sporothermodurans group of bacteria based on whole genome sequences.</title>
        <authorList>
            <person name="Fiedler G."/>
            <person name="Herbstmann A.-D."/>
            <person name="Doll E."/>
            <person name="Wenning M."/>
            <person name="Brinks E."/>
            <person name="Kabisch J."/>
            <person name="Breitenwieser F."/>
            <person name="Lappann M."/>
            <person name="Boehnlein C."/>
            <person name="Franz C."/>
        </authorList>
    </citation>
    <scope>NUCLEOTIDE SEQUENCE [LARGE SCALE GENOMIC DNA]</scope>
    <source>
        <strain evidence="7 8">JCM 19841</strain>
    </source>
</reference>
<feature type="domain" description="Glycoside hydrolase family 3 N-terminal" evidence="6">
    <location>
        <begin position="3"/>
        <end position="322"/>
    </location>
</feature>
<evidence type="ECO:0000256" key="2">
    <source>
        <dbReference type="ARBA" id="ARBA00005336"/>
    </source>
</evidence>
<evidence type="ECO:0000259" key="6">
    <source>
        <dbReference type="Pfam" id="PF00933"/>
    </source>
</evidence>
<evidence type="ECO:0000256" key="1">
    <source>
        <dbReference type="ARBA" id="ARBA00001231"/>
    </source>
</evidence>
<evidence type="ECO:0000256" key="4">
    <source>
        <dbReference type="ARBA" id="ARBA00022801"/>
    </source>
</evidence>